<proteinExistence type="predicted"/>
<gene>
    <name evidence="2" type="ORF">CSAL01_12590</name>
</gene>
<organism evidence="2 3">
    <name type="scientific">Colletotrichum salicis</name>
    <dbReference type="NCBI Taxonomy" id="1209931"/>
    <lineage>
        <taxon>Eukaryota</taxon>
        <taxon>Fungi</taxon>
        <taxon>Dikarya</taxon>
        <taxon>Ascomycota</taxon>
        <taxon>Pezizomycotina</taxon>
        <taxon>Sordariomycetes</taxon>
        <taxon>Hypocreomycetidae</taxon>
        <taxon>Glomerellales</taxon>
        <taxon>Glomerellaceae</taxon>
        <taxon>Colletotrichum</taxon>
        <taxon>Colletotrichum acutatum species complex</taxon>
    </lineage>
</organism>
<protein>
    <submittedName>
        <fullName evidence="2">Uncharacterized protein</fullName>
    </submittedName>
</protein>
<dbReference type="EMBL" id="JFFI01002490">
    <property type="protein sequence ID" value="KXH31842.1"/>
    <property type="molecule type" value="Genomic_DNA"/>
</dbReference>
<evidence type="ECO:0000256" key="1">
    <source>
        <dbReference type="SAM" id="MobiDB-lite"/>
    </source>
</evidence>
<feature type="region of interest" description="Disordered" evidence="1">
    <location>
        <begin position="110"/>
        <end position="143"/>
    </location>
</feature>
<comment type="caution">
    <text evidence="2">The sequence shown here is derived from an EMBL/GenBank/DDBJ whole genome shotgun (WGS) entry which is preliminary data.</text>
</comment>
<feature type="compositionally biased region" description="Basic and acidic residues" evidence="1">
    <location>
        <begin position="132"/>
        <end position="141"/>
    </location>
</feature>
<dbReference type="OrthoDB" id="4958164at2759"/>
<accession>A0A135S7E2</accession>
<reference evidence="2 3" key="1">
    <citation type="submission" date="2014-02" db="EMBL/GenBank/DDBJ databases">
        <title>The genome sequence of Colletotrichum salicis CBS 607.94.</title>
        <authorList>
            <person name="Baroncelli R."/>
            <person name="Thon M.R."/>
        </authorList>
    </citation>
    <scope>NUCLEOTIDE SEQUENCE [LARGE SCALE GENOMIC DNA]</scope>
    <source>
        <strain evidence="2 3">CBS 607.94</strain>
    </source>
</reference>
<keyword evidence="3" id="KW-1185">Reference proteome</keyword>
<evidence type="ECO:0000313" key="2">
    <source>
        <dbReference type="EMBL" id="KXH31842.1"/>
    </source>
</evidence>
<sequence>MAARPLKRPRRSSGLSRLPTDIDNAVAALGGRTHANDLANSTIQSQKAPVSMDKRLEELVRDSGRLRQELDYWKSVAITGTAFMSDVEQAAVQLRDIVNRLESVINETNGVNAEDPESMGADYSSDYGASEDVERQARDESDLPVAEADFGVLLAPVRRGQEGFDFEAVKPELKRKRPTYNPGGWL</sequence>
<dbReference type="Proteomes" id="UP000070121">
    <property type="component" value="Unassembled WGS sequence"/>
</dbReference>
<dbReference type="AlphaFoldDB" id="A0A135S7E2"/>
<dbReference type="STRING" id="1209931.A0A135S7E2"/>
<name>A0A135S7E2_9PEZI</name>
<evidence type="ECO:0000313" key="3">
    <source>
        <dbReference type="Proteomes" id="UP000070121"/>
    </source>
</evidence>